<dbReference type="Pfam" id="PF00557">
    <property type="entry name" value="Peptidase_M24"/>
    <property type="match status" value="1"/>
</dbReference>
<evidence type="ECO:0000313" key="12">
    <source>
        <dbReference type="Proteomes" id="UP000184048"/>
    </source>
</evidence>
<dbReference type="Gene3D" id="3.90.230.10">
    <property type="entry name" value="Creatinase/methionine aminopeptidase superfamily"/>
    <property type="match status" value="1"/>
</dbReference>
<dbReference type="InterPro" id="IPR052433">
    <property type="entry name" value="X-Pro_dipept-like"/>
</dbReference>
<evidence type="ECO:0000256" key="3">
    <source>
        <dbReference type="ARBA" id="ARBA00008766"/>
    </source>
</evidence>
<evidence type="ECO:0000256" key="7">
    <source>
        <dbReference type="ARBA" id="ARBA00022801"/>
    </source>
</evidence>
<dbReference type="SUPFAM" id="SSF55920">
    <property type="entry name" value="Creatinase/aminopeptidase"/>
    <property type="match status" value="1"/>
</dbReference>
<comment type="cofactor">
    <cofactor evidence="2">
        <name>Mn(2+)</name>
        <dbReference type="ChEBI" id="CHEBI:29035"/>
    </cofactor>
</comment>
<comment type="catalytic activity">
    <reaction evidence="1">
        <text>Release of any N-terminal amino acid, including proline, that is linked to proline, even from a dipeptide or tripeptide.</text>
        <dbReference type="EC" id="3.4.11.9"/>
    </reaction>
</comment>
<sequence length="558" mass="63117">MVYLKAQTIHMHSITNRRLFIIAISLITVITTKAQKDLPGDYLSKEFHRSRREAARKLMPDNSVMFVFAAPTRTFSNDINYFYHQNPDLFYFTGYKEPNSVLLIFKEDQPALDGSQFNELFFIQKRNALAEQWTGRRLGVEGVKEKLGFTHVYNNDAFKEFPLDLSKFKTVIFGSLPEGLTDETNEKADLYDLVAQFRQKIQLPDNYSNSLYKDLGIFYGRASMPNMDRTINAFKTKMASTPVYKDNELVNAIVNIKDEKDLDRVKQQIADARNNTFLFDQITGALREIKTPEELSLIRKAVEISCLGQNEVMKTVRPDMSELEIQGLHEYIHKRYGAEEVGYGSIIGAGENGCILHYMENTKTRVGNDLLLMDVGAEYHGYSADVTRTVPVDGKFSPEEKAIYTLVYDAQEAAFKLLKDGAKWADASVAAKDVIANGLVKLGIIKNKEEVSKYYPHGLSHHIGLDVHDKGISQTLKKGMVITIEPGIYIPSDSPCDKKWWGISVRIEDDALIKENGYELLSSFAPRSIEGIEKMIAENSVLDNYKTPALKSAAKKSF</sequence>
<protein>
    <recommendedName>
        <fullName evidence="4">Xaa-Pro aminopeptidase</fullName>
        <ecNumber evidence="4">3.4.11.9</ecNumber>
    </recommendedName>
</protein>
<evidence type="ECO:0000259" key="10">
    <source>
        <dbReference type="SMART" id="SM01011"/>
    </source>
</evidence>
<dbReference type="AlphaFoldDB" id="A0A1M4Z162"/>
<proteinExistence type="inferred from homology"/>
<dbReference type="CDD" id="cd01087">
    <property type="entry name" value="Prolidase"/>
    <property type="match status" value="1"/>
</dbReference>
<dbReference type="STRING" id="1121884.SAMN02745131_01843"/>
<dbReference type="GO" id="GO:0030145">
    <property type="term" value="F:manganese ion binding"/>
    <property type="evidence" value="ECO:0007669"/>
    <property type="project" value="InterPro"/>
</dbReference>
<dbReference type="InterPro" id="IPR000994">
    <property type="entry name" value="Pept_M24"/>
</dbReference>
<dbReference type="Gene3D" id="3.40.350.10">
    <property type="entry name" value="Creatinase/prolidase N-terminal domain"/>
    <property type="match status" value="1"/>
</dbReference>
<dbReference type="SUPFAM" id="SSF53092">
    <property type="entry name" value="Creatinase/prolidase N-terminal domain"/>
    <property type="match status" value="1"/>
</dbReference>
<keyword evidence="11" id="KW-0031">Aminopeptidase</keyword>
<evidence type="ECO:0000256" key="5">
    <source>
        <dbReference type="ARBA" id="ARBA00022670"/>
    </source>
</evidence>
<dbReference type="Proteomes" id="UP000184048">
    <property type="component" value="Unassembled WGS sequence"/>
</dbReference>
<dbReference type="InterPro" id="IPR001714">
    <property type="entry name" value="Pept_M24_MAP"/>
</dbReference>
<dbReference type="InterPro" id="IPR001131">
    <property type="entry name" value="Peptidase_M24B_aminopep-P_CS"/>
</dbReference>
<dbReference type="SMART" id="SM01011">
    <property type="entry name" value="AMP_N"/>
    <property type="match status" value="1"/>
</dbReference>
<keyword evidence="9" id="KW-0464">Manganese</keyword>
<evidence type="ECO:0000313" key="11">
    <source>
        <dbReference type="EMBL" id="SHF11801.1"/>
    </source>
</evidence>
<dbReference type="EC" id="3.4.11.9" evidence="4"/>
<evidence type="ECO:0000256" key="2">
    <source>
        <dbReference type="ARBA" id="ARBA00001936"/>
    </source>
</evidence>
<accession>A0A1M4Z162</accession>
<evidence type="ECO:0000256" key="9">
    <source>
        <dbReference type="ARBA" id="ARBA00023211"/>
    </source>
</evidence>
<dbReference type="InterPro" id="IPR007865">
    <property type="entry name" value="Aminopep_P_N"/>
</dbReference>
<gene>
    <name evidence="11" type="ORF">SAMN02745131_01843</name>
</gene>
<dbReference type="Pfam" id="PF05195">
    <property type="entry name" value="AMP_N"/>
    <property type="match status" value="1"/>
</dbReference>
<keyword evidence="7" id="KW-0378">Hydrolase</keyword>
<evidence type="ECO:0000256" key="8">
    <source>
        <dbReference type="ARBA" id="ARBA00023049"/>
    </source>
</evidence>
<keyword evidence="8" id="KW-0482">Metalloprotease</keyword>
<name>A0A1M4Z162_9BACT</name>
<dbReference type="PANTHER" id="PTHR43226:SF4">
    <property type="entry name" value="XAA-PRO AMINOPEPTIDASE 3"/>
    <property type="match status" value="1"/>
</dbReference>
<dbReference type="InterPro" id="IPR036005">
    <property type="entry name" value="Creatinase/aminopeptidase-like"/>
</dbReference>
<keyword evidence="12" id="KW-1185">Reference proteome</keyword>
<dbReference type="PRINTS" id="PR00599">
    <property type="entry name" value="MAPEPTIDASE"/>
</dbReference>
<evidence type="ECO:0000256" key="4">
    <source>
        <dbReference type="ARBA" id="ARBA00012574"/>
    </source>
</evidence>
<evidence type="ECO:0000256" key="1">
    <source>
        <dbReference type="ARBA" id="ARBA00001424"/>
    </source>
</evidence>
<dbReference type="PROSITE" id="PS00491">
    <property type="entry name" value="PROLINE_PEPTIDASE"/>
    <property type="match status" value="1"/>
</dbReference>
<dbReference type="EMBL" id="FQUU01000006">
    <property type="protein sequence ID" value="SHF11801.1"/>
    <property type="molecule type" value="Genomic_DNA"/>
</dbReference>
<feature type="domain" description="Aminopeptidase P N-terminal" evidence="10">
    <location>
        <begin position="43"/>
        <end position="182"/>
    </location>
</feature>
<organism evidence="11 12">
    <name type="scientific">Flavisolibacter ginsengisoli DSM 18119</name>
    <dbReference type="NCBI Taxonomy" id="1121884"/>
    <lineage>
        <taxon>Bacteria</taxon>
        <taxon>Pseudomonadati</taxon>
        <taxon>Bacteroidota</taxon>
        <taxon>Chitinophagia</taxon>
        <taxon>Chitinophagales</taxon>
        <taxon>Chitinophagaceae</taxon>
        <taxon>Flavisolibacter</taxon>
    </lineage>
</organism>
<dbReference type="PANTHER" id="PTHR43226">
    <property type="entry name" value="XAA-PRO AMINOPEPTIDASE 3"/>
    <property type="match status" value="1"/>
</dbReference>
<reference evidence="11 12" key="1">
    <citation type="submission" date="2016-11" db="EMBL/GenBank/DDBJ databases">
        <authorList>
            <person name="Jaros S."/>
            <person name="Januszkiewicz K."/>
            <person name="Wedrychowicz H."/>
        </authorList>
    </citation>
    <scope>NUCLEOTIDE SEQUENCE [LARGE SCALE GENOMIC DNA]</scope>
    <source>
        <strain evidence="11 12">DSM 18119</strain>
    </source>
</reference>
<evidence type="ECO:0000256" key="6">
    <source>
        <dbReference type="ARBA" id="ARBA00022723"/>
    </source>
</evidence>
<dbReference type="GO" id="GO:0070006">
    <property type="term" value="F:metalloaminopeptidase activity"/>
    <property type="evidence" value="ECO:0007669"/>
    <property type="project" value="InterPro"/>
</dbReference>
<comment type="similarity">
    <text evidence="3">Belongs to the peptidase M24B family.</text>
</comment>
<keyword evidence="6" id="KW-0479">Metal-binding</keyword>
<dbReference type="GO" id="GO:0006508">
    <property type="term" value="P:proteolysis"/>
    <property type="evidence" value="ECO:0007669"/>
    <property type="project" value="UniProtKB-KW"/>
</dbReference>
<keyword evidence="5" id="KW-0645">Protease</keyword>
<dbReference type="InterPro" id="IPR029149">
    <property type="entry name" value="Creatin/AminoP/Spt16_N"/>
</dbReference>